<dbReference type="InterPro" id="IPR019137">
    <property type="entry name" value="Nck-associated_protein-1"/>
</dbReference>
<comment type="similarity">
    <text evidence="1">Belongs to the HEM-1/HEM-2 family.</text>
</comment>
<sequence>MDSHGKTTVAAKYTEWYSEVLLRRVSAGNICFSNNQHAFVSLTAEGTIPFNAEEFSDINELRALAELIGPYGMKLLNETLMWHIAGQVQELKKLVSVNKDVLVALRTNFDKPEIMKEQFKKLTHVDNVLQRMTIVGVILCFRHLAQSALVDVLEERIPFLLSSILDFRHHLPNGDHHMVN</sequence>
<dbReference type="GO" id="GO:0048812">
    <property type="term" value="P:neuron projection morphogenesis"/>
    <property type="evidence" value="ECO:0007669"/>
    <property type="project" value="TreeGrafter"/>
</dbReference>
<evidence type="ECO:0000256" key="1">
    <source>
        <dbReference type="ARBA" id="ARBA00037947"/>
    </source>
</evidence>
<dbReference type="GO" id="GO:0031209">
    <property type="term" value="C:SCAR complex"/>
    <property type="evidence" value="ECO:0007669"/>
    <property type="project" value="TreeGrafter"/>
</dbReference>
<dbReference type="GO" id="GO:0016477">
    <property type="term" value="P:cell migration"/>
    <property type="evidence" value="ECO:0007669"/>
    <property type="project" value="TreeGrafter"/>
</dbReference>
<dbReference type="GO" id="GO:0030031">
    <property type="term" value="P:cell projection assembly"/>
    <property type="evidence" value="ECO:0007669"/>
    <property type="project" value="TreeGrafter"/>
</dbReference>
<reference evidence="2" key="1">
    <citation type="submission" date="2020-11" db="EMBL/GenBank/DDBJ databases">
        <authorList>
            <person name="Tran Van P."/>
        </authorList>
    </citation>
    <scope>NUCLEOTIDE SEQUENCE</scope>
</reference>
<protein>
    <submittedName>
        <fullName evidence="2">Uncharacterized protein</fullName>
    </submittedName>
</protein>
<dbReference type="AlphaFoldDB" id="A0A7R9DKV7"/>
<gene>
    <name evidence="2" type="ORF">TCEB3V08_LOCUS12752</name>
</gene>
<dbReference type="PANTHER" id="PTHR12093">
    <property type="entry name" value="NCK-ASSOCIATED PROTEIN 1"/>
    <property type="match status" value="1"/>
</dbReference>
<dbReference type="GO" id="GO:0030866">
    <property type="term" value="P:cortical actin cytoskeleton organization"/>
    <property type="evidence" value="ECO:0007669"/>
    <property type="project" value="TreeGrafter"/>
</dbReference>
<accession>A0A7R9DKV7</accession>
<name>A0A7R9DKV7_TIMCR</name>
<dbReference type="PANTHER" id="PTHR12093:SF10">
    <property type="entry name" value="MEMBRANE-ASSOCIATED PROTEIN HEM"/>
    <property type="match status" value="1"/>
</dbReference>
<dbReference type="EMBL" id="OC328396">
    <property type="protein sequence ID" value="CAD7416612.1"/>
    <property type="molecule type" value="Genomic_DNA"/>
</dbReference>
<dbReference type="Pfam" id="PF09735">
    <property type="entry name" value="Nckap1"/>
    <property type="match status" value="1"/>
</dbReference>
<organism evidence="2">
    <name type="scientific">Timema cristinae</name>
    <name type="common">Walking stick</name>
    <dbReference type="NCBI Taxonomy" id="61476"/>
    <lineage>
        <taxon>Eukaryota</taxon>
        <taxon>Metazoa</taxon>
        <taxon>Ecdysozoa</taxon>
        <taxon>Arthropoda</taxon>
        <taxon>Hexapoda</taxon>
        <taxon>Insecta</taxon>
        <taxon>Pterygota</taxon>
        <taxon>Neoptera</taxon>
        <taxon>Polyneoptera</taxon>
        <taxon>Phasmatodea</taxon>
        <taxon>Timematodea</taxon>
        <taxon>Timematoidea</taxon>
        <taxon>Timematidae</taxon>
        <taxon>Timema</taxon>
    </lineage>
</organism>
<proteinExistence type="inferred from homology"/>
<evidence type="ECO:0000313" key="2">
    <source>
        <dbReference type="EMBL" id="CAD7416612.1"/>
    </source>
</evidence>